<gene>
    <name evidence="2" type="ORF">ACFO8L_39860</name>
</gene>
<feature type="region of interest" description="Disordered" evidence="1">
    <location>
        <begin position="63"/>
        <end position="97"/>
    </location>
</feature>
<dbReference type="Proteomes" id="UP001595891">
    <property type="component" value="Unassembled WGS sequence"/>
</dbReference>
<keyword evidence="3" id="KW-1185">Reference proteome</keyword>
<feature type="compositionally biased region" description="Basic and acidic residues" evidence="1">
    <location>
        <begin position="87"/>
        <end position="97"/>
    </location>
</feature>
<comment type="caution">
    <text evidence="2">The sequence shown here is derived from an EMBL/GenBank/DDBJ whole genome shotgun (WGS) entry which is preliminary data.</text>
</comment>
<evidence type="ECO:0000313" key="2">
    <source>
        <dbReference type="EMBL" id="MFC4592301.1"/>
    </source>
</evidence>
<protein>
    <recommendedName>
        <fullName evidence="4">DUF2188 domain-containing protein</fullName>
    </recommendedName>
</protein>
<accession>A0ABV9ERK0</accession>
<dbReference type="EMBL" id="JBHSFN010000046">
    <property type="protein sequence ID" value="MFC4592301.1"/>
    <property type="molecule type" value="Genomic_DNA"/>
</dbReference>
<organism evidence="2 3">
    <name type="scientific">Sphaerisporangium corydalis</name>
    <dbReference type="NCBI Taxonomy" id="1441875"/>
    <lineage>
        <taxon>Bacteria</taxon>
        <taxon>Bacillati</taxon>
        <taxon>Actinomycetota</taxon>
        <taxon>Actinomycetes</taxon>
        <taxon>Streptosporangiales</taxon>
        <taxon>Streptosporangiaceae</taxon>
        <taxon>Sphaerisporangium</taxon>
    </lineage>
</organism>
<name>A0ABV9ERK0_9ACTN</name>
<proteinExistence type="predicted"/>
<evidence type="ECO:0000256" key="1">
    <source>
        <dbReference type="SAM" id="MobiDB-lite"/>
    </source>
</evidence>
<evidence type="ECO:0008006" key="4">
    <source>
        <dbReference type="Google" id="ProtNLM"/>
    </source>
</evidence>
<sequence>MTYEVSEGKAAARELAARLPGWSVWYGQHTGRFWAMPRSVAQGGGRLVEGETPEQLEDAVRRLAGGPRQGEQPQDAPRADQTQMDAQYRREPVGTRN</sequence>
<reference evidence="3" key="1">
    <citation type="journal article" date="2019" name="Int. J. Syst. Evol. Microbiol.">
        <title>The Global Catalogue of Microorganisms (GCM) 10K type strain sequencing project: providing services to taxonomists for standard genome sequencing and annotation.</title>
        <authorList>
            <consortium name="The Broad Institute Genomics Platform"/>
            <consortium name="The Broad Institute Genome Sequencing Center for Infectious Disease"/>
            <person name="Wu L."/>
            <person name="Ma J."/>
        </authorList>
    </citation>
    <scope>NUCLEOTIDE SEQUENCE [LARGE SCALE GENOMIC DNA]</scope>
    <source>
        <strain evidence="3">CCUG 49560</strain>
    </source>
</reference>
<evidence type="ECO:0000313" key="3">
    <source>
        <dbReference type="Proteomes" id="UP001595891"/>
    </source>
</evidence>
<dbReference type="RefSeq" id="WP_262849314.1">
    <property type="nucleotide sequence ID" value="NZ_JANZYP010000084.1"/>
</dbReference>